<comment type="caution">
    <text evidence="2">The sequence shown here is derived from an EMBL/GenBank/DDBJ whole genome shotgun (WGS) entry which is preliminary data.</text>
</comment>
<organism evidence="2 3">
    <name type="scientific">Dendryphion nanum</name>
    <dbReference type="NCBI Taxonomy" id="256645"/>
    <lineage>
        <taxon>Eukaryota</taxon>
        <taxon>Fungi</taxon>
        <taxon>Dikarya</taxon>
        <taxon>Ascomycota</taxon>
        <taxon>Pezizomycotina</taxon>
        <taxon>Dothideomycetes</taxon>
        <taxon>Pleosporomycetidae</taxon>
        <taxon>Pleosporales</taxon>
        <taxon>Torulaceae</taxon>
        <taxon>Dendryphion</taxon>
    </lineage>
</organism>
<evidence type="ECO:0000313" key="3">
    <source>
        <dbReference type="Proteomes" id="UP000700596"/>
    </source>
</evidence>
<keyword evidence="3" id="KW-1185">Reference proteome</keyword>
<dbReference type="OrthoDB" id="2963168at2759"/>
<protein>
    <submittedName>
        <fullName evidence="2">Uncharacterized protein</fullName>
    </submittedName>
</protein>
<gene>
    <name evidence="2" type="ORF">B0J11DRAFT_605308</name>
</gene>
<dbReference type="CDD" id="cd10170">
    <property type="entry name" value="ASKHA_NBD_HSP70"/>
    <property type="match status" value="1"/>
</dbReference>
<dbReference type="SUPFAM" id="SSF53067">
    <property type="entry name" value="Actin-like ATPase domain"/>
    <property type="match status" value="1"/>
</dbReference>
<evidence type="ECO:0000313" key="2">
    <source>
        <dbReference type="EMBL" id="KAH7125092.1"/>
    </source>
</evidence>
<dbReference type="InterPro" id="IPR043129">
    <property type="entry name" value="ATPase_NBD"/>
</dbReference>
<dbReference type="PANTHER" id="PTHR42749:SF8">
    <property type="entry name" value="HSP70 FAMILY PROTEIN (AFU_ORTHOLOGUE AFUA_3G13740)"/>
    <property type="match status" value="1"/>
</dbReference>
<dbReference type="Gene3D" id="3.90.640.10">
    <property type="entry name" value="Actin, Chain A, domain 4"/>
    <property type="match status" value="1"/>
</dbReference>
<feature type="region of interest" description="Disordered" evidence="1">
    <location>
        <begin position="1"/>
        <end position="26"/>
    </location>
</feature>
<sequence>MDMITEEEIATDEPVESGTIDLTDTNGSQVELPRVSEYDPVNLVEKDRIVIAIDFGTTFSSVAYAILQRGVPPRESVYRKSGASEIIQAISHHAMCKTCVKMYQLNCGSEMDENEVDSSDDELVRDVESRMEDYQDARQGFSRDTQNTRDNITASSTQYWGFNVQKRLNMEDITRETAQPLTRFKLMLEPKDVTETVCNKLRQTLTSLKKKKIIKKDTDIYKDFLTHLLKHTKSQLELSHELREGMSYQLVLCVPAKWSLNACRIMQGALEDATKDSGLSQVLEQNDQSIFMISEPEAATECILAEANSEVYRGETIVIIDAGGGTIDAVTYKCESEIPLRLSEEVVAPDCEIITLLLRIQKLNAPGQLRGASFINERFEAKLLEKLEEELYLETNNKTFKSIVQAQSTLFENDEKRRFDANDERVPLIRIRIEDLRPSRKNGFRMNYMELQRKTVRNMFADSLKGVVEVLESQLQLAESKGHCIEKVILTGGFGQSPSLQSHLREYLQIRMNTKDRIIDMIVPQDPSTAVARGAVLRALNKNLGPSRITQCSYGFLVSEPYEPQFCVEHQQVKCRISMSDGERYVNDTIRWLLQAGDRVNNMEQFPAEPFVVRHTFPCTRTRLICKEELWMSDFQHPQHYRKSHPLNRGAVMVASIESDMSFLIEKKLIEKRLPTRWSTDHGQKKYHWEVVYEIAMIVEGRSMRFEARYPARENLRKGERQEVQACKHINIVAAFRPGTA</sequence>
<dbReference type="EMBL" id="JAGMWT010000007">
    <property type="protein sequence ID" value="KAH7125092.1"/>
    <property type="molecule type" value="Genomic_DNA"/>
</dbReference>
<dbReference type="AlphaFoldDB" id="A0A9P9DU33"/>
<dbReference type="Proteomes" id="UP000700596">
    <property type="component" value="Unassembled WGS sequence"/>
</dbReference>
<dbReference type="PANTHER" id="PTHR42749">
    <property type="entry name" value="CELL SHAPE-DETERMINING PROTEIN MREB"/>
    <property type="match status" value="1"/>
</dbReference>
<accession>A0A9P9DU33</accession>
<dbReference type="Gene3D" id="3.30.420.40">
    <property type="match status" value="2"/>
</dbReference>
<proteinExistence type="predicted"/>
<feature type="compositionally biased region" description="Acidic residues" evidence="1">
    <location>
        <begin position="1"/>
        <end position="15"/>
    </location>
</feature>
<evidence type="ECO:0000256" key="1">
    <source>
        <dbReference type="SAM" id="MobiDB-lite"/>
    </source>
</evidence>
<name>A0A9P9DU33_9PLEO</name>
<reference evidence="2" key="1">
    <citation type="journal article" date="2021" name="Nat. Commun.">
        <title>Genetic determinants of endophytism in the Arabidopsis root mycobiome.</title>
        <authorList>
            <person name="Mesny F."/>
            <person name="Miyauchi S."/>
            <person name="Thiergart T."/>
            <person name="Pickel B."/>
            <person name="Atanasova L."/>
            <person name="Karlsson M."/>
            <person name="Huettel B."/>
            <person name="Barry K.W."/>
            <person name="Haridas S."/>
            <person name="Chen C."/>
            <person name="Bauer D."/>
            <person name="Andreopoulos W."/>
            <person name="Pangilinan J."/>
            <person name="LaButti K."/>
            <person name="Riley R."/>
            <person name="Lipzen A."/>
            <person name="Clum A."/>
            <person name="Drula E."/>
            <person name="Henrissat B."/>
            <person name="Kohler A."/>
            <person name="Grigoriev I.V."/>
            <person name="Martin F.M."/>
            <person name="Hacquard S."/>
        </authorList>
    </citation>
    <scope>NUCLEOTIDE SEQUENCE</scope>
    <source>
        <strain evidence="2">MPI-CAGE-CH-0243</strain>
    </source>
</reference>